<dbReference type="Pfam" id="PF13673">
    <property type="entry name" value="Acetyltransf_10"/>
    <property type="match status" value="1"/>
</dbReference>
<dbReference type="PROSITE" id="PS51186">
    <property type="entry name" value="GNAT"/>
    <property type="match status" value="1"/>
</dbReference>
<sequence length="112" mass="12731">MPDQAVDQQLTGGRTVFLMDEQKRGFLSYSRVLDEIEIGDLAVLPDFQGQGIGRGLLADLLEKQADCHFFLEVKEGNGVARKLYERVGFSTYRTRKHYYQDGQTAILMEKKA</sequence>
<dbReference type="Gene3D" id="3.40.630.30">
    <property type="match status" value="1"/>
</dbReference>
<evidence type="ECO:0000313" key="4">
    <source>
        <dbReference type="EMBL" id="MBS9336473.1"/>
    </source>
</evidence>
<evidence type="ECO:0000256" key="1">
    <source>
        <dbReference type="ARBA" id="ARBA00022679"/>
    </source>
</evidence>
<protein>
    <submittedName>
        <fullName evidence="4">GNAT family N-acetyltransferase</fullName>
    </submittedName>
</protein>
<reference evidence="4 5" key="1">
    <citation type="submission" date="2020-02" db="EMBL/GenBank/DDBJ databases">
        <title>Fructobacillus sp. isolated from paper mulberry of Taiwan.</title>
        <authorList>
            <person name="Lin S.-T."/>
        </authorList>
    </citation>
    <scope>NUCLEOTIDE SEQUENCE [LARGE SCALE GENOMIC DNA]</scope>
    <source>
        <strain evidence="4 5">M1-21</strain>
    </source>
</reference>
<dbReference type="CDD" id="cd04301">
    <property type="entry name" value="NAT_SF"/>
    <property type="match status" value="1"/>
</dbReference>
<dbReference type="SUPFAM" id="SSF55729">
    <property type="entry name" value="Acyl-CoA N-acyltransferases (Nat)"/>
    <property type="match status" value="1"/>
</dbReference>
<keyword evidence="5" id="KW-1185">Reference proteome</keyword>
<keyword evidence="2" id="KW-0012">Acyltransferase</keyword>
<dbReference type="EMBL" id="JAAMFJ010000002">
    <property type="protein sequence ID" value="MBS9336473.1"/>
    <property type="molecule type" value="Genomic_DNA"/>
</dbReference>
<gene>
    <name evidence="4" type="ORF">G6R28_04415</name>
</gene>
<evidence type="ECO:0000256" key="2">
    <source>
        <dbReference type="ARBA" id="ARBA00023315"/>
    </source>
</evidence>
<proteinExistence type="predicted"/>
<feature type="domain" description="N-acetyltransferase" evidence="3">
    <location>
        <begin position="1"/>
        <end position="112"/>
    </location>
</feature>
<dbReference type="RefSeq" id="WP_213793029.1">
    <property type="nucleotide sequence ID" value="NZ_JAAMFJ010000002.1"/>
</dbReference>
<dbReference type="PANTHER" id="PTHR43420">
    <property type="entry name" value="ACETYLTRANSFERASE"/>
    <property type="match status" value="1"/>
</dbReference>
<dbReference type="InterPro" id="IPR000182">
    <property type="entry name" value="GNAT_dom"/>
</dbReference>
<keyword evidence="1" id="KW-0808">Transferase</keyword>
<accession>A0ABS5QTD9</accession>
<dbReference type="InterPro" id="IPR016181">
    <property type="entry name" value="Acyl_CoA_acyltransferase"/>
</dbReference>
<name>A0ABS5QTD9_9LACO</name>
<organism evidence="4 5">
    <name type="scientific">Fructobacillus papyrifericola</name>
    <dbReference type="NCBI Taxonomy" id="2713172"/>
    <lineage>
        <taxon>Bacteria</taxon>
        <taxon>Bacillati</taxon>
        <taxon>Bacillota</taxon>
        <taxon>Bacilli</taxon>
        <taxon>Lactobacillales</taxon>
        <taxon>Lactobacillaceae</taxon>
        <taxon>Fructobacillus</taxon>
    </lineage>
</organism>
<evidence type="ECO:0000259" key="3">
    <source>
        <dbReference type="PROSITE" id="PS51186"/>
    </source>
</evidence>
<dbReference type="PANTHER" id="PTHR43420:SF44">
    <property type="entry name" value="ACETYLTRANSFERASE YPEA"/>
    <property type="match status" value="1"/>
</dbReference>
<comment type="caution">
    <text evidence="4">The sequence shown here is derived from an EMBL/GenBank/DDBJ whole genome shotgun (WGS) entry which is preliminary data.</text>
</comment>
<dbReference type="Proteomes" id="UP000735205">
    <property type="component" value="Unassembled WGS sequence"/>
</dbReference>
<evidence type="ECO:0000313" key="5">
    <source>
        <dbReference type="Proteomes" id="UP000735205"/>
    </source>
</evidence>
<dbReference type="InterPro" id="IPR050680">
    <property type="entry name" value="YpeA/RimI_acetyltransf"/>
</dbReference>